<dbReference type="RefSeq" id="WP_108187837.1">
    <property type="nucleotide sequence ID" value="NZ_PIFK01000025.1"/>
</dbReference>
<evidence type="ECO:0000313" key="2">
    <source>
        <dbReference type="Proteomes" id="UP000244197"/>
    </source>
</evidence>
<proteinExistence type="predicted"/>
<dbReference type="Proteomes" id="UP000244197">
    <property type="component" value="Unassembled WGS sequence"/>
</dbReference>
<reference evidence="1 2" key="1">
    <citation type="submission" date="2017-11" db="EMBL/GenBank/DDBJ databases">
        <title>Population delineation of vibrios coincides with oyster pathogenicity.</title>
        <authorList>
            <person name="Bruto M."/>
            <person name="Labreuche Y."/>
            <person name="James A."/>
            <person name="Piel D."/>
            <person name="Chenivesse S."/>
            <person name="Petton B."/>
            <person name="Polz M.F."/>
            <person name="Le Roux F."/>
        </authorList>
    </citation>
    <scope>NUCLEOTIDE SEQUENCE [LARGE SCALE GENOMIC DNA]</scope>
    <source>
        <strain evidence="1 2">FF_144</strain>
    </source>
</reference>
<accession>A0A2T5EUJ9</accession>
<sequence>MLFRGLGLIVAMLLNGCTSSSLSEEEYKALYKEYLGKRNIVFDLDPQLFHRNAEELDPYKLVTTASFRACHELREDPTYEQFNISCHQNGRLNYSIDPFKKHHLDYSFSDDKTTLDAYQNPYVVKQHVPYFFEKLPEILTFTTAYGEKLQRYTIENAQHWDDFLQTDLGRKRKIVEFYANHGVTVFPEKFTTVNEPGTISAESSYLRDELQWRYQKQVKAGGQFSYDKLIDEMNAVYVKYLTTKHDDLCGDHTNQPCSWESSSNQEKGYYFTVNQTQSQQLMITRTHRSHCDTYSMGVTFSQNVEKDADKTVNCDVKIDGKSVAKGACQVTEKSDLNHVFVTMEGSLINIEDLKVSPKATITYGVGDGSIVLTYRADDLKTRVTTLTQFCDQGKNI</sequence>
<name>A0A2T5EUJ9_VIBSP</name>
<gene>
    <name evidence="1" type="ORF">CWO07_14005</name>
</gene>
<dbReference type="AlphaFoldDB" id="A0A2T5EUJ9"/>
<dbReference type="EMBL" id="PIFK01000025">
    <property type="protein sequence ID" value="PTP33670.1"/>
    <property type="molecule type" value="Genomic_DNA"/>
</dbReference>
<protein>
    <submittedName>
        <fullName evidence="1">Uncharacterized protein</fullName>
    </submittedName>
</protein>
<evidence type="ECO:0000313" key="1">
    <source>
        <dbReference type="EMBL" id="PTP33670.1"/>
    </source>
</evidence>
<organism evidence="1 2">
    <name type="scientific">Vibrio splendidus</name>
    <dbReference type="NCBI Taxonomy" id="29497"/>
    <lineage>
        <taxon>Bacteria</taxon>
        <taxon>Pseudomonadati</taxon>
        <taxon>Pseudomonadota</taxon>
        <taxon>Gammaproteobacteria</taxon>
        <taxon>Vibrionales</taxon>
        <taxon>Vibrionaceae</taxon>
        <taxon>Vibrio</taxon>
    </lineage>
</organism>
<comment type="caution">
    <text evidence="1">The sequence shown here is derived from an EMBL/GenBank/DDBJ whole genome shotgun (WGS) entry which is preliminary data.</text>
</comment>